<dbReference type="SUPFAM" id="SSF48264">
    <property type="entry name" value="Cytochrome P450"/>
    <property type="match status" value="1"/>
</dbReference>
<dbReference type="EMBL" id="JANBPK010000991">
    <property type="protein sequence ID" value="KAJ2927441.1"/>
    <property type="molecule type" value="Genomic_DNA"/>
</dbReference>
<dbReference type="Gene3D" id="1.10.630.10">
    <property type="entry name" value="Cytochrome P450"/>
    <property type="match status" value="1"/>
</dbReference>
<feature type="non-terminal residue" evidence="9">
    <location>
        <position position="1"/>
    </location>
</feature>
<evidence type="ECO:0000256" key="3">
    <source>
        <dbReference type="ARBA" id="ARBA00022723"/>
    </source>
</evidence>
<evidence type="ECO:0000313" key="10">
    <source>
        <dbReference type="Proteomes" id="UP001140091"/>
    </source>
</evidence>
<comment type="similarity">
    <text evidence="1 8">Belongs to the cytochrome P450 family.</text>
</comment>
<dbReference type="PRINTS" id="PR00385">
    <property type="entry name" value="P450"/>
</dbReference>
<accession>A0A9W8MEB5</accession>
<dbReference type="InterPro" id="IPR036396">
    <property type="entry name" value="Cyt_P450_sf"/>
</dbReference>
<evidence type="ECO:0000256" key="8">
    <source>
        <dbReference type="RuleBase" id="RU000461"/>
    </source>
</evidence>
<dbReference type="InterPro" id="IPR002401">
    <property type="entry name" value="Cyt_P450_E_grp-I"/>
</dbReference>
<organism evidence="9 10">
    <name type="scientific">Candolleomyces eurysporus</name>
    <dbReference type="NCBI Taxonomy" id="2828524"/>
    <lineage>
        <taxon>Eukaryota</taxon>
        <taxon>Fungi</taxon>
        <taxon>Dikarya</taxon>
        <taxon>Basidiomycota</taxon>
        <taxon>Agaricomycotina</taxon>
        <taxon>Agaricomycetes</taxon>
        <taxon>Agaricomycetidae</taxon>
        <taxon>Agaricales</taxon>
        <taxon>Agaricineae</taxon>
        <taxon>Psathyrellaceae</taxon>
        <taxon>Candolleomyces</taxon>
    </lineage>
</organism>
<keyword evidence="3 7" id="KW-0479">Metal-binding</keyword>
<dbReference type="GO" id="GO:0005506">
    <property type="term" value="F:iron ion binding"/>
    <property type="evidence" value="ECO:0007669"/>
    <property type="project" value="InterPro"/>
</dbReference>
<dbReference type="AlphaFoldDB" id="A0A9W8MEB5"/>
<evidence type="ECO:0000256" key="1">
    <source>
        <dbReference type="ARBA" id="ARBA00010617"/>
    </source>
</evidence>
<evidence type="ECO:0000256" key="7">
    <source>
        <dbReference type="PIRSR" id="PIRSR602401-1"/>
    </source>
</evidence>
<evidence type="ECO:0000256" key="4">
    <source>
        <dbReference type="ARBA" id="ARBA00023002"/>
    </source>
</evidence>
<protein>
    <recommendedName>
        <fullName evidence="11">Cytochrome P450</fullName>
    </recommendedName>
</protein>
<dbReference type="GO" id="GO:0004497">
    <property type="term" value="F:monooxygenase activity"/>
    <property type="evidence" value="ECO:0007669"/>
    <property type="project" value="UniProtKB-KW"/>
</dbReference>
<dbReference type="GO" id="GO:0016705">
    <property type="term" value="F:oxidoreductase activity, acting on paired donors, with incorporation or reduction of molecular oxygen"/>
    <property type="evidence" value="ECO:0007669"/>
    <property type="project" value="InterPro"/>
</dbReference>
<keyword evidence="4 8" id="KW-0560">Oxidoreductase</keyword>
<dbReference type="OrthoDB" id="1470350at2759"/>
<evidence type="ECO:0000256" key="2">
    <source>
        <dbReference type="ARBA" id="ARBA00022617"/>
    </source>
</evidence>
<keyword evidence="10" id="KW-1185">Reference proteome</keyword>
<gene>
    <name evidence="9" type="ORF">H1R20_g9651</name>
</gene>
<reference evidence="9" key="1">
    <citation type="submission" date="2022-06" db="EMBL/GenBank/DDBJ databases">
        <title>Genome Sequence of Candolleomyces eurysporus.</title>
        <authorList>
            <person name="Buettner E."/>
        </authorList>
    </citation>
    <scope>NUCLEOTIDE SEQUENCE</scope>
    <source>
        <strain evidence="9">VTCC 930004</strain>
    </source>
</reference>
<comment type="cofactor">
    <cofactor evidence="7">
        <name>heme</name>
        <dbReference type="ChEBI" id="CHEBI:30413"/>
    </cofactor>
</comment>
<comment type="caution">
    <text evidence="9">The sequence shown here is derived from an EMBL/GenBank/DDBJ whole genome shotgun (WGS) entry which is preliminary data.</text>
</comment>
<name>A0A9W8MEB5_9AGAR</name>
<keyword evidence="5 7" id="KW-0408">Iron</keyword>
<dbReference type="InterPro" id="IPR001128">
    <property type="entry name" value="Cyt_P450"/>
</dbReference>
<keyword evidence="2 7" id="KW-0349">Heme</keyword>
<dbReference type="PROSITE" id="PS00086">
    <property type="entry name" value="CYTOCHROME_P450"/>
    <property type="match status" value="1"/>
</dbReference>
<keyword evidence="6 8" id="KW-0503">Monooxygenase</keyword>
<dbReference type="InterPro" id="IPR050196">
    <property type="entry name" value="Cytochrome_P450_Monoox"/>
</dbReference>
<evidence type="ECO:0008006" key="11">
    <source>
        <dbReference type="Google" id="ProtNLM"/>
    </source>
</evidence>
<proteinExistence type="inferred from homology"/>
<feature type="binding site" description="axial binding residue" evidence="7">
    <location>
        <position position="284"/>
    </location>
    <ligand>
        <name>heme</name>
        <dbReference type="ChEBI" id="CHEBI:30413"/>
    </ligand>
    <ligandPart>
        <name>Fe</name>
        <dbReference type="ChEBI" id="CHEBI:18248"/>
    </ligandPart>
</feature>
<dbReference type="Proteomes" id="UP001140091">
    <property type="component" value="Unassembled WGS sequence"/>
</dbReference>
<dbReference type="PANTHER" id="PTHR24291">
    <property type="entry name" value="CYTOCHROME P450 FAMILY 4"/>
    <property type="match status" value="1"/>
</dbReference>
<evidence type="ECO:0000256" key="5">
    <source>
        <dbReference type="ARBA" id="ARBA00023004"/>
    </source>
</evidence>
<dbReference type="PANTHER" id="PTHR24291:SF50">
    <property type="entry name" value="BIFUNCTIONAL ALBAFLAVENONE MONOOXYGENASE_TERPENE SYNTHASE"/>
    <property type="match status" value="1"/>
</dbReference>
<dbReference type="PRINTS" id="PR00463">
    <property type="entry name" value="EP450I"/>
</dbReference>
<dbReference type="InterPro" id="IPR017972">
    <property type="entry name" value="Cyt_P450_CS"/>
</dbReference>
<sequence length="352" mass="39818">MTASVSEVASEPQANVEVETIQEGLTTVMDRTNVILHFILPQWAYKLPIAYLNSLHRTWTWVEKYMHTSAASRARELNKTSYDDEDNSVAVGPQDVFSRLVSASEGLNKHSLTVNEVIGNTFLLMFAGHETTAMVLAETITLLALYQDEQEKAYQEIMSVFKNNRDPSLEELEKLKFVLACFIEASRLYRKPFPSTYVASTELKSFKAPGPLLTRIMPEDIVVHVERPSPTNVVLKKGASVFIDMISIHRNPHTFPDANKFQPSRWADLPEHRYTTFGSGPRACLGRKFAQIEALTMLSCLLRDWKVNVVLRNGETKKDYEERVMGNAGMPGMTFGVIGEMEVQFTRRTFQG</sequence>
<dbReference type="GO" id="GO:0020037">
    <property type="term" value="F:heme binding"/>
    <property type="evidence" value="ECO:0007669"/>
    <property type="project" value="InterPro"/>
</dbReference>
<evidence type="ECO:0000256" key="6">
    <source>
        <dbReference type="ARBA" id="ARBA00023033"/>
    </source>
</evidence>
<evidence type="ECO:0000313" key="9">
    <source>
        <dbReference type="EMBL" id="KAJ2927441.1"/>
    </source>
</evidence>
<dbReference type="Pfam" id="PF00067">
    <property type="entry name" value="p450"/>
    <property type="match status" value="2"/>
</dbReference>